<dbReference type="RefSeq" id="XP_016466579.1">
    <property type="nucleotide sequence ID" value="XM_016611093.1"/>
</dbReference>
<name>A0A1S3ZQJ6_TOBAC</name>
<protein>
    <recommendedName>
        <fullName evidence="1">Reverse transcriptase domain-containing protein</fullName>
    </recommendedName>
</protein>
<dbReference type="OrthoDB" id="1706699at2759"/>
<dbReference type="PANTHER" id="PTHR46238:SF8">
    <property type="entry name" value="ENDONUCLEASE_EXONUCLEASE_PHOSPHATASE DOMAIN-CONTAINING PROTEIN"/>
    <property type="match status" value="1"/>
</dbReference>
<dbReference type="STRING" id="4097.A0A1S3ZQJ6"/>
<dbReference type="InterPro" id="IPR000477">
    <property type="entry name" value="RT_dom"/>
</dbReference>
<evidence type="ECO:0000259" key="1">
    <source>
        <dbReference type="Pfam" id="PF00078"/>
    </source>
</evidence>
<reference evidence="2" key="1">
    <citation type="submission" date="2025-08" db="UniProtKB">
        <authorList>
            <consortium name="RefSeq"/>
        </authorList>
    </citation>
    <scope>IDENTIFICATION</scope>
</reference>
<feature type="domain" description="Reverse transcriptase" evidence="1">
    <location>
        <begin position="24"/>
        <end position="136"/>
    </location>
</feature>
<dbReference type="PANTHER" id="PTHR46238">
    <property type="entry name" value="REVERSE TRANSCRIPTASE DOMAIN-CONTAINING PROTEIN"/>
    <property type="match status" value="1"/>
</dbReference>
<sequence length="278" mass="32283">MQQLLGYQAAESYDENLGEGGGEEGRSTTEAIHLVRRLVKQYRERNKNLHMVFMDLEKAYDKVLRGVLWRCMEASGVPVAYIRVIKDMYEEAKTRVRTAGGDSNHFPVETGLHQGSALSPFLFALAVNARLEVWRQMLESKGFKLNRSKIKYLECKFSDGMYEEGEEVKIGNEKIDEDVTHHIIAGWMRWRLASGFLCDMSVPPGLKGKFYREGHIKNEVIKDKVGAASVEDKLRESRLRWFRHVKRRDIDALVRRCKRLYVAGLRNEIGRPKKYWRE</sequence>
<accession>A0A1S3ZQJ6</accession>
<evidence type="ECO:0000313" key="2">
    <source>
        <dbReference type="RefSeq" id="XP_016466579.1"/>
    </source>
</evidence>
<dbReference type="PaxDb" id="4097-A0A1S3ZQJ6"/>
<organism evidence="2">
    <name type="scientific">Nicotiana tabacum</name>
    <name type="common">Common tobacco</name>
    <dbReference type="NCBI Taxonomy" id="4097"/>
    <lineage>
        <taxon>Eukaryota</taxon>
        <taxon>Viridiplantae</taxon>
        <taxon>Streptophyta</taxon>
        <taxon>Embryophyta</taxon>
        <taxon>Tracheophyta</taxon>
        <taxon>Spermatophyta</taxon>
        <taxon>Magnoliopsida</taxon>
        <taxon>eudicotyledons</taxon>
        <taxon>Gunneridae</taxon>
        <taxon>Pentapetalae</taxon>
        <taxon>asterids</taxon>
        <taxon>lamiids</taxon>
        <taxon>Solanales</taxon>
        <taxon>Solanaceae</taxon>
        <taxon>Nicotianoideae</taxon>
        <taxon>Nicotianeae</taxon>
        <taxon>Nicotiana</taxon>
    </lineage>
</organism>
<dbReference type="Pfam" id="PF00078">
    <property type="entry name" value="RVT_1"/>
    <property type="match status" value="1"/>
</dbReference>
<dbReference type="KEGG" id="nta:107789317"/>
<gene>
    <name evidence="2" type="primary">LOC107789317</name>
</gene>
<proteinExistence type="predicted"/>
<feature type="non-terminal residue" evidence="2">
    <location>
        <position position="278"/>
    </location>
</feature>
<dbReference type="AlphaFoldDB" id="A0A1S3ZQJ6"/>